<accession>T1KZ38</accession>
<reference evidence="2" key="2">
    <citation type="submission" date="2015-06" db="UniProtKB">
        <authorList>
            <consortium name="EnsemblMetazoa"/>
        </authorList>
    </citation>
    <scope>IDENTIFICATION</scope>
</reference>
<organism evidence="2 3">
    <name type="scientific">Tetranychus urticae</name>
    <name type="common">Two-spotted spider mite</name>
    <dbReference type="NCBI Taxonomy" id="32264"/>
    <lineage>
        <taxon>Eukaryota</taxon>
        <taxon>Metazoa</taxon>
        <taxon>Ecdysozoa</taxon>
        <taxon>Arthropoda</taxon>
        <taxon>Chelicerata</taxon>
        <taxon>Arachnida</taxon>
        <taxon>Acari</taxon>
        <taxon>Acariformes</taxon>
        <taxon>Trombidiformes</taxon>
        <taxon>Prostigmata</taxon>
        <taxon>Eleutherengona</taxon>
        <taxon>Raphignathae</taxon>
        <taxon>Tetranychoidea</taxon>
        <taxon>Tetranychidae</taxon>
        <taxon>Tetranychus</taxon>
    </lineage>
</organism>
<dbReference type="EMBL" id="CAEY01000736">
    <property type="status" value="NOT_ANNOTATED_CDS"/>
    <property type="molecule type" value="Genomic_DNA"/>
</dbReference>
<evidence type="ECO:0000313" key="3">
    <source>
        <dbReference type="Proteomes" id="UP000015104"/>
    </source>
</evidence>
<evidence type="ECO:0000313" key="2">
    <source>
        <dbReference type="EnsemblMetazoa" id="tetur28g00230.1"/>
    </source>
</evidence>
<dbReference type="HOGENOM" id="CLU_600403_0_0_1"/>
<feature type="compositionally biased region" description="Low complexity" evidence="1">
    <location>
        <begin position="304"/>
        <end position="321"/>
    </location>
</feature>
<sequence length="456" mass="49335">MDTGSVGGDSIRFTSTGVGCFRSYDHTMSTGHSAQLTREKLRLAHYHQGDRSNGTNLMDLELNPRMDVITSDNENINTANNGITNGTNVNINTTSDKFLTNDSMNGVIGLIGTSSTLSSSCAPKALSIMQQETSSNSGAQSSSAMEMVIFIIMSSTFNLMKNKLKLNAFQTLPITFYRRSLFHVISLDQFNQERIKDFLEEIEQSLVSAGNKHDFNSEGLNEELISSNSRSVLMSRVNRSIGQTAIQENGMKKDSDSSEVGSMESCNTYSSCFSTFHSSLLDIPSDIVNLKDCFTNKMINQQPISPLPSSSSTNITSQSNLQLQNQPTNKTDSALTTKIIAELTPQQTSLTSHSSPALAPTPPPTSTPPPHPLTLHLASLPVTPVTSPVPPAIESISSPSTSIQAELTRSNEIETNHESDTNGDGSQSNAILTTDDQAPLLAQNVYINPLYKSDPL</sequence>
<feature type="region of interest" description="Disordered" evidence="1">
    <location>
        <begin position="346"/>
        <end position="376"/>
    </location>
</feature>
<reference evidence="3" key="1">
    <citation type="submission" date="2011-08" db="EMBL/GenBank/DDBJ databases">
        <authorList>
            <person name="Rombauts S."/>
        </authorList>
    </citation>
    <scope>NUCLEOTIDE SEQUENCE</scope>
    <source>
        <strain evidence="3">London</strain>
    </source>
</reference>
<keyword evidence="3" id="KW-1185">Reference proteome</keyword>
<dbReference type="Proteomes" id="UP000015104">
    <property type="component" value="Unassembled WGS sequence"/>
</dbReference>
<protein>
    <submittedName>
        <fullName evidence="2">Uncharacterized protein</fullName>
    </submittedName>
</protein>
<feature type="region of interest" description="Disordered" evidence="1">
    <location>
        <begin position="304"/>
        <end position="330"/>
    </location>
</feature>
<evidence type="ECO:0000256" key="1">
    <source>
        <dbReference type="SAM" id="MobiDB-lite"/>
    </source>
</evidence>
<dbReference type="AlphaFoldDB" id="T1KZ38"/>
<dbReference type="EnsemblMetazoa" id="tetur28g00230.1">
    <property type="protein sequence ID" value="tetur28g00230.1"/>
    <property type="gene ID" value="tetur28g00230"/>
</dbReference>
<feature type="compositionally biased region" description="Pro residues" evidence="1">
    <location>
        <begin position="359"/>
        <end position="372"/>
    </location>
</feature>
<proteinExistence type="predicted"/>
<name>T1KZ38_TETUR</name>